<dbReference type="Pfam" id="PF01075">
    <property type="entry name" value="Glyco_transf_9"/>
    <property type="match status" value="1"/>
</dbReference>
<dbReference type="InterPro" id="IPR002201">
    <property type="entry name" value="Glyco_trans_9"/>
</dbReference>
<accession>A0A809RCS3</accession>
<dbReference type="AlphaFoldDB" id="A0A809RCS3"/>
<proteinExistence type="predicted"/>
<dbReference type="GO" id="GO:0009244">
    <property type="term" value="P:lipopolysaccharide core region biosynthetic process"/>
    <property type="evidence" value="ECO:0007669"/>
    <property type="project" value="TreeGrafter"/>
</dbReference>
<dbReference type="EMBL" id="AP021858">
    <property type="protein sequence ID" value="BBO24448.1"/>
    <property type="molecule type" value="Genomic_DNA"/>
</dbReference>
<reference evidence="3" key="1">
    <citation type="journal article" name="DNA Res.">
        <title>The physiological potential of anammox bacteria as revealed by their core genome structure.</title>
        <authorList>
            <person name="Okubo T."/>
            <person name="Toyoda A."/>
            <person name="Fukuhara K."/>
            <person name="Uchiyama I."/>
            <person name="Harigaya Y."/>
            <person name="Kuroiwa M."/>
            <person name="Suzuki T."/>
            <person name="Murakami Y."/>
            <person name="Suwa Y."/>
            <person name="Takami H."/>
        </authorList>
    </citation>
    <scope>NUCLEOTIDE SEQUENCE</scope>
    <source>
        <strain evidence="3">317325-2</strain>
    </source>
</reference>
<sequence length="317" mass="34106">MILKPNFIGDAVMTAPAIDSLRGAGYEISLYCGPTVRDVLFDRADGVQFEVDDWAGSTSRLLRIARSLRRGRFDAALVVNRSFRSALAAWLARIPNRVGHDTEGRSFLLTRKVAYDQECFEARSFLDLADALGGSAVPVEPHLSVTFSESERGEELRGNATVGIQLGASTLGKVAPSRIWAEVASRLVAEGHKIAILGGPNDRPLADEFLSLFQGEAVDLVGRCSIRESMAVISGLQLLAGNDTGFLHVAAALGRPTVTVFRPRMARKWRHAGETHPCVIVSSGNLSDAEPDAIVEAAKKALAGRAPIPSARPRRGR</sequence>
<evidence type="ECO:0000256" key="2">
    <source>
        <dbReference type="ARBA" id="ARBA00022679"/>
    </source>
</evidence>
<dbReference type="CDD" id="cd03789">
    <property type="entry name" value="GT9_LPS_heptosyltransferase"/>
    <property type="match status" value="1"/>
</dbReference>
<organism evidence="3 4">
    <name type="scientific">Candidatus Nitrosymbiomonas proteolyticus</name>
    <dbReference type="NCBI Taxonomy" id="2608984"/>
    <lineage>
        <taxon>Bacteria</taxon>
        <taxon>Bacillati</taxon>
        <taxon>Armatimonadota</taxon>
        <taxon>Armatimonadota incertae sedis</taxon>
        <taxon>Candidatus Nitrosymbiomonas</taxon>
    </lineage>
</organism>
<dbReference type="Proteomes" id="UP000662873">
    <property type="component" value="Chromosome"/>
</dbReference>
<dbReference type="GO" id="GO:0008713">
    <property type="term" value="F:ADP-heptose-lipopolysaccharide heptosyltransferase activity"/>
    <property type="evidence" value="ECO:0007669"/>
    <property type="project" value="TreeGrafter"/>
</dbReference>
<dbReference type="Gene3D" id="3.40.50.2000">
    <property type="entry name" value="Glycogen Phosphorylase B"/>
    <property type="match status" value="2"/>
</dbReference>
<protein>
    <submittedName>
        <fullName evidence="3">Glycosyl transferase family 9 Lipopolysaccharide heptosyltransferase</fullName>
    </submittedName>
</protein>
<dbReference type="PANTHER" id="PTHR30160:SF7">
    <property type="entry name" value="ADP-HEPTOSE--LPS HEPTOSYLTRANSFERASE 2"/>
    <property type="match status" value="1"/>
</dbReference>
<dbReference type="KEGG" id="npy:NPRO_20430"/>
<evidence type="ECO:0000256" key="1">
    <source>
        <dbReference type="ARBA" id="ARBA00022676"/>
    </source>
</evidence>
<dbReference type="InterPro" id="IPR051199">
    <property type="entry name" value="LPS_LOS_Heptosyltrfase"/>
</dbReference>
<keyword evidence="1" id="KW-0328">Glycosyltransferase</keyword>
<gene>
    <name evidence="3" type="ORF">NPRO_20430</name>
</gene>
<dbReference type="SUPFAM" id="SSF53756">
    <property type="entry name" value="UDP-Glycosyltransferase/glycogen phosphorylase"/>
    <property type="match status" value="1"/>
</dbReference>
<keyword evidence="2 3" id="KW-0808">Transferase</keyword>
<dbReference type="PANTHER" id="PTHR30160">
    <property type="entry name" value="TETRAACYLDISACCHARIDE 4'-KINASE-RELATED"/>
    <property type="match status" value="1"/>
</dbReference>
<dbReference type="GO" id="GO:0005829">
    <property type="term" value="C:cytosol"/>
    <property type="evidence" value="ECO:0007669"/>
    <property type="project" value="TreeGrafter"/>
</dbReference>
<evidence type="ECO:0000313" key="3">
    <source>
        <dbReference type="EMBL" id="BBO24448.1"/>
    </source>
</evidence>
<evidence type="ECO:0000313" key="4">
    <source>
        <dbReference type="Proteomes" id="UP000662873"/>
    </source>
</evidence>
<name>A0A809RCS3_9BACT</name>